<feature type="transmembrane region" description="Helical" evidence="2">
    <location>
        <begin position="116"/>
        <end position="137"/>
    </location>
</feature>
<evidence type="ECO:0000259" key="3">
    <source>
        <dbReference type="Pfam" id="PF00174"/>
    </source>
</evidence>
<feature type="transmembrane region" description="Helical" evidence="2">
    <location>
        <begin position="164"/>
        <end position="182"/>
    </location>
</feature>
<protein>
    <submittedName>
        <fullName evidence="4">DMSO/TMAO reductase YedYZ, molybdopterin-dependent catalytic subunit</fullName>
    </submittedName>
</protein>
<dbReference type="Gene3D" id="2.60.40.650">
    <property type="match status" value="1"/>
</dbReference>
<gene>
    <name evidence="4" type="ORF">SAMN05216554_1461</name>
</gene>
<feature type="transmembrane region" description="Helical" evidence="2">
    <location>
        <begin position="92"/>
        <end position="110"/>
    </location>
</feature>
<organism evidence="4 5">
    <name type="scientific">Herbiconiux ginsengi</name>
    <dbReference type="NCBI Taxonomy" id="381665"/>
    <lineage>
        <taxon>Bacteria</taxon>
        <taxon>Bacillati</taxon>
        <taxon>Actinomycetota</taxon>
        <taxon>Actinomycetes</taxon>
        <taxon>Micrococcales</taxon>
        <taxon>Microbacteriaceae</taxon>
        <taxon>Herbiconiux</taxon>
    </lineage>
</organism>
<dbReference type="RefSeq" id="WP_092550740.1">
    <property type="nucleotide sequence ID" value="NZ_FNPZ01000001.1"/>
</dbReference>
<dbReference type="Pfam" id="PF17957">
    <property type="entry name" value="Big_7"/>
    <property type="match status" value="1"/>
</dbReference>
<evidence type="ECO:0000313" key="5">
    <source>
        <dbReference type="Proteomes" id="UP000198891"/>
    </source>
</evidence>
<dbReference type="InterPro" id="IPR014756">
    <property type="entry name" value="Ig_E-set"/>
</dbReference>
<dbReference type="PANTHER" id="PTHR19372:SF7">
    <property type="entry name" value="SULFITE OXIDASE, MITOCHONDRIAL"/>
    <property type="match status" value="1"/>
</dbReference>
<dbReference type="GO" id="GO:0043546">
    <property type="term" value="F:molybdopterin cofactor binding"/>
    <property type="evidence" value="ECO:0007669"/>
    <property type="project" value="TreeGrafter"/>
</dbReference>
<reference evidence="4 5" key="1">
    <citation type="submission" date="2016-10" db="EMBL/GenBank/DDBJ databases">
        <authorList>
            <person name="de Groot N.N."/>
        </authorList>
    </citation>
    <scope>NUCLEOTIDE SEQUENCE [LARGE SCALE GENOMIC DNA]</scope>
    <source>
        <strain evidence="4 5">CGMCC 4.3491</strain>
    </source>
</reference>
<dbReference type="GO" id="GO:0006790">
    <property type="term" value="P:sulfur compound metabolic process"/>
    <property type="evidence" value="ECO:0007669"/>
    <property type="project" value="TreeGrafter"/>
</dbReference>
<dbReference type="Pfam" id="PF00174">
    <property type="entry name" value="Oxidored_molyb"/>
    <property type="match status" value="1"/>
</dbReference>
<dbReference type="SUPFAM" id="SSF81296">
    <property type="entry name" value="E set domains"/>
    <property type="match status" value="1"/>
</dbReference>
<evidence type="ECO:0000313" key="4">
    <source>
        <dbReference type="EMBL" id="SDY77089.1"/>
    </source>
</evidence>
<dbReference type="OrthoDB" id="9795587at2"/>
<dbReference type="InterPro" id="IPR036374">
    <property type="entry name" value="OxRdtase_Mopterin-bd_sf"/>
</dbReference>
<sequence>MRPRLWAAASGVVAAGTVLATAELIALFAGSESSPLFAVGSLVIDLAPPGVKDTVIQLFGTGDKAVLLILLGVVVLVLAGLVGILELRRPPFGTALLVVVSGVAVLAVSTRSGAGAFSAVPTVIGMIVGVLVLRMLVGRLRRWQTSEQADTPLRAQAGVDRRAFLVRGGISAVAALVVGSVARTMNAAATAVSTAREAILLPPPTTPAPAIPAGAELGLDGLAPYLTPNDSFYRIDTALQVPQVEAASWSVKVTGMVEQEIELSWDELLALPLEEHAVTLACVSNEVGGELIGNAVWLGYPIRELLARAKPTAGADMVLSRSTDGFTAGTPLEALQDADRVGILAVGMNGEPLPVEHGYPVRMVVAGLYGYVSATKWVVELNVTRFADAEGYWTPRGWSALGPIKTESRIDVPRGGASVSAGTVPVAGVAWAQHTGIEKVEVRIDDGDWAEARLADTAGIDTWVQWVYEWQAQPGSHTVAVRATDRSGYTQTSDEAPPAPDGATGWDSVSVSVS</sequence>
<dbReference type="Gene3D" id="3.90.420.10">
    <property type="entry name" value="Oxidoreductase, molybdopterin-binding domain"/>
    <property type="match status" value="1"/>
</dbReference>
<dbReference type="SUPFAM" id="SSF56524">
    <property type="entry name" value="Oxidoreductase molybdopterin-binding domain"/>
    <property type="match status" value="1"/>
</dbReference>
<accession>A0A1H3MLZ2</accession>
<keyword evidence="2" id="KW-0472">Membrane</keyword>
<dbReference type="PANTHER" id="PTHR19372">
    <property type="entry name" value="SULFITE REDUCTASE"/>
    <property type="match status" value="1"/>
</dbReference>
<dbReference type="EMBL" id="FNPZ01000001">
    <property type="protein sequence ID" value="SDY77089.1"/>
    <property type="molecule type" value="Genomic_DNA"/>
</dbReference>
<feature type="domain" description="Oxidoreductase molybdopterin-binding" evidence="3">
    <location>
        <begin position="239"/>
        <end position="393"/>
    </location>
</feature>
<proteinExistence type="predicted"/>
<dbReference type="Proteomes" id="UP000198891">
    <property type="component" value="Unassembled WGS sequence"/>
</dbReference>
<name>A0A1H3MLZ2_9MICO</name>
<evidence type="ECO:0000256" key="2">
    <source>
        <dbReference type="SAM" id="Phobius"/>
    </source>
</evidence>
<dbReference type="InterPro" id="IPR000572">
    <property type="entry name" value="OxRdtase_Mopterin-bd_dom"/>
</dbReference>
<evidence type="ECO:0000256" key="1">
    <source>
        <dbReference type="SAM" id="MobiDB-lite"/>
    </source>
</evidence>
<dbReference type="GO" id="GO:0008482">
    <property type="term" value="F:sulfite oxidase activity"/>
    <property type="evidence" value="ECO:0007669"/>
    <property type="project" value="TreeGrafter"/>
</dbReference>
<dbReference type="GO" id="GO:0020037">
    <property type="term" value="F:heme binding"/>
    <property type="evidence" value="ECO:0007669"/>
    <property type="project" value="TreeGrafter"/>
</dbReference>
<keyword evidence="5" id="KW-1185">Reference proteome</keyword>
<dbReference type="STRING" id="381665.SAMN05216554_1461"/>
<feature type="transmembrane region" description="Helical" evidence="2">
    <location>
        <begin position="65"/>
        <end position="85"/>
    </location>
</feature>
<keyword evidence="2" id="KW-1133">Transmembrane helix</keyword>
<keyword evidence="2" id="KW-0812">Transmembrane</keyword>
<dbReference type="AlphaFoldDB" id="A0A1H3MLZ2"/>
<feature type="region of interest" description="Disordered" evidence="1">
    <location>
        <begin position="486"/>
        <end position="514"/>
    </location>
</feature>